<keyword evidence="2" id="KW-1185">Reference proteome</keyword>
<gene>
    <name evidence="1" type="ORF">CLUP02_05193</name>
</gene>
<dbReference type="RefSeq" id="XP_049141344.1">
    <property type="nucleotide sequence ID" value="XM_049284201.1"/>
</dbReference>
<dbReference type="Proteomes" id="UP000830671">
    <property type="component" value="Chromosome 3"/>
</dbReference>
<dbReference type="GeneID" id="73339211"/>
<dbReference type="AlphaFoldDB" id="A0A9Q8SMA7"/>
<accession>A0A9Q8SMA7</accession>
<evidence type="ECO:0000313" key="1">
    <source>
        <dbReference type="EMBL" id="UQC79713.1"/>
    </source>
</evidence>
<evidence type="ECO:0000313" key="2">
    <source>
        <dbReference type="Proteomes" id="UP000830671"/>
    </source>
</evidence>
<proteinExistence type="predicted"/>
<dbReference type="KEGG" id="clup:CLUP02_05193"/>
<name>A0A9Q8SMA7_9PEZI</name>
<organism evidence="1 2">
    <name type="scientific">Colletotrichum lupini</name>
    <dbReference type="NCBI Taxonomy" id="145971"/>
    <lineage>
        <taxon>Eukaryota</taxon>
        <taxon>Fungi</taxon>
        <taxon>Dikarya</taxon>
        <taxon>Ascomycota</taxon>
        <taxon>Pezizomycotina</taxon>
        <taxon>Sordariomycetes</taxon>
        <taxon>Hypocreomycetidae</taxon>
        <taxon>Glomerellales</taxon>
        <taxon>Glomerellaceae</taxon>
        <taxon>Colletotrichum</taxon>
        <taxon>Colletotrichum acutatum species complex</taxon>
    </lineage>
</organism>
<protein>
    <submittedName>
        <fullName evidence="1">Uncharacterized protein</fullName>
    </submittedName>
</protein>
<dbReference type="EMBL" id="CP019475">
    <property type="protein sequence ID" value="UQC79713.1"/>
    <property type="molecule type" value="Genomic_DNA"/>
</dbReference>
<sequence length="32" mass="3963">MFILHYPFRTLRERPVLPRRSCDPTTFNRTQL</sequence>
<reference evidence="1" key="1">
    <citation type="journal article" date="2021" name="Mol. Plant Microbe Interact.">
        <title>Complete Genome Sequence of the Plant-Pathogenic Fungus Colletotrichum lupini.</title>
        <authorList>
            <person name="Baroncelli R."/>
            <person name="Pensec F."/>
            <person name="Da Lio D."/>
            <person name="Boufleur T."/>
            <person name="Vicente I."/>
            <person name="Sarrocco S."/>
            <person name="Picot A."/>
            <person name="Baraldi E."/>
            <person name="Sukno S."/>
            <person name="Thon M."/>
            <person name="Le Floch G."/>
        </authorList>
    </citation>
    <scope>NUCLEOTIDE SEQUENCE</scope>
    <source>
        <strain evidence="1">IMI 504893</strain>
    </source>
</reference>